<dbReference type="GO" id="GO:0008270">
    <property type="term" value="F:zinc ion binding"/>
    <property type="evidence" value="ECO:0007669"/>
    <property type="project" value="InterPro"/>
</dbReference>
<reference evidence="3 4" key="1">
    <citation type="journal article" date="2020" name="ISME J.">
        <title>Uncovering the hidden diversity of litter-decomposition mechanisms in mushroom-forming fungi.</title>
        <authorList>
            <person name="Floudas D."/>
            <person name="Bentzer J."/>
            <person name="Ahren D."/>
            <person name="Johansson T."/>
            <person name="Persson P."/>
            <person name="Tunlid A."/>
        </authorList>
    </citation>
    <scope>NUCLEOTIDE SEQUENCE [LARGE SCALE GENOMIC DNA]</scope>
    <source>
        <strain evidence="3 4">CBS 146.42</strain>
    </source>
</reference>
<dbReference type="InterPro" id="IPR001509">
    <property type="entry name" value="Epimerase_deHydtase"/>
</dbReference>
<dbReference type="CDD" id="cd05238">
    <property type="entry name" value="Gne_like_SDR_e"/>
    <property type="match status" value="1"/>
</dbReference>
<dbReference type="InterPro" id="IPR013785">
    <property type="entry name" value="Aldolase_TIM"/>
</dbReference>
<dbReference type="SUPFAM" id="SSF51735">
    <property type="entry name" value="NAD(P)-binding Rossmann-fold domains"/>
    <property type="match status" value="1"/>
</dbReference>
<dbReference type="OrthoDB" id="2558351at2759"/>
<sequence length="1326" mass="146281">MKLEHSDIDVKVAWNRSVVYSNIYNHSFTHKLSALRFVFFLICKRLREICIGLKMPTDLDAEFLFPTPSPPPSSLSPYHWPGVSSESTRALKEMLKDNHERWHIFFNDKGFHNHSAHRALAIWSLGVDPAVITAAYKLDCEEQRPAFRSPEPITHANFEKHLGDAKFYDAYVNFFTAYVRQHGIDNTLETFIFSKKYNTVGTEMLNRFLSGLLHPLIHTGYGAEFNLPGMLVEGIAQTCVHLPDVSKLLPQSFFDVSYELTDANPAGTQGLIASAARKIGQVSGHLETGTSGKADNVHALTILARVAADSRLSLPDDLDELTILQNTLAKHADTIRDYAMQWSIDLKRPGEINRKVEEISWMNTVIYAVSGWTWAKDSGHGHEGDFNADFFFMHLVTSAAFIPSLVARLGHSPVSQVLLLRSYLAVTLSWYTARARPKLDLRGFFTSSTSTAYPLPINSLPVPDRRALPGQDKVQTRIPDPWLPIVQTTTVHPDQHLPKAIRALASWASKFGTTPPGTFLGPQDHVVGGADAVQGNYTKKPTPASKGAIKTELPGAEYLDGTLFIRAAGLTIARMGRVGQGEAAADFWDVGGFFEDPKLAEEAQKRNRDRAMNLSIGNLVIYHLRSFMATRFSNNRTLKILYEAQRGSYGILSQVCYDTQSAIALVRAAERSRSPAILMLFPVTLMYGKGPFLQFCLNLAHQASVPIAVHLDHATDVEHLELALGLAEQGIAFDSIMVDASHAETDEENIALARPYVERAEKCGIPVEVELGRLEGGEAGLRMMSDAILTNPQKAETFVREQVLNPLVRKFANKDHTYRTGAMILAPSIGNLHGSYINPPNFRLDIVRQLRETLGDNIPICLHGTDELPDEIFQNCIKNGVSKINVNSWARDPYMKTLSEGFQTKSMPEAIDEATEVFAGFIIVIFCHVEALTKELAYGQVVALFGASLSPHDNSNHTDWQLLSTCFINNANRLFGHLTSDPTLKIQISMSSRNVVLVTGASGFLARRVADALLKDSLTPNLHLILADLNQPRYNAPNAISLQADLTDNSQIDSLFASPYGVPDTVYCMHGIMSRQSEDDFDLGLKVNIDSVRNIAEAARRHGSLAGKMIKFIFTSGLAVYGGPLPPVVETTTLATPQSAYGTSKLISELLINEYTRRGFIDGRILRLPTVIVRPGPPAAATSAFLSAIIREPLQGKAAQCPIGNSLDSPETGLKTWVASSKTIIQNLIIAKHLPASSFDAHTRVVCLPGFTTTIREMLEALRQVGGNEALERVHFRDDETDRRIVSSWPEKADNSYALRLGFLQDEGGMVPVVQQFEDEMAGGLI</sequence>
<dbReference type="Gene3D" id="3.20.20.70">
    <property type="entry name" value="Aldolase class I"/>
    <property type="match status" value="1"/>
</dbReference>
<name>A0A8H5FS99_9AGAR</name>
<organism evidence="3 4">
    <name type="scientific">Leucocoprinus leucothites</name>
    <dbReference type="NCBI Taxonomy" id="201217"/>
    <lineage>
        <taxon>Eukaryota</taxon>
        <taxon>Fungi</taxon>
        <taxon>Dikarya</taxon>
        <taxon>Basidiomycota</taxon>
        <taxon>Agaricomycotina</taxon>
        <taxon>Agaricomycetes</taxon>
        <taxon>Agaricomycetidae</taxon>
        <taxon>Agaricales</taxon>
        <taxon>Agaricineae</taxon>
        <taxon>Agaricaceae</taxon>
        <taxon>Leucocoprinus</taxon>
    </lineage>
</organism>
<dbReference type="InterPro" id="IPR025337">
    <property type="entry name" value="Questin_oxidase-like"/>
</dbReference>
<dbReference type="EMBL" id="JAACJO010000023">
    <property type="protein sequence ID" value="KAF5347785.1"/>
    <property type="molecule type" value="Genomic_DNA"/>
</dbReference>
<dbReference type="Pfam" id="PF01370">
    <property type="entry name" value="Epimerase"/>
    <property type="match status" value="1"/>
</dbReference>
<keyword evidence="1" id="KW-0560">Oxidoreductase</keyword>
<protein>
    <recommendedName>
        <fullName evidence="2">NAD-dependent epimerase/dehydratase domain-containing protein</fullName>
    </recommendedName>
</protein>
<gene>
    <name evidence="3" type="ORF">D9756_010259</name>
</gene>
<dbReference type="GO" id="GO:0016491">
    <property type="term" value="F:oxidoreductase activity"/>
    <property type="evidence" value="ECO:0007669"/>
    <property type="project" value="UniProtKB-KW"/>
</dbReference>
<dbReference type="PANTHER" id="PTHR35870:SF1">
    <property type="entry name" value="PROTEIN, PUTATIVE (AFU_ORTHOLOGUE AFUA_5G03330)-RELATED"/>
    <property type="match status" value="1"/>
</dbReference>
<dbReference type="Gene3D" id="3.90.25.10">
    <property type="entry name" value="UDP-galactose 4-epimerase, domain 1"/>
    <property type="match status" value="1"/>
</dbReference>
<proteinExistence type="predicted"/>
<dbReference type="InterPro" id="IPR000771">
    <property type="entry name" value="FBA_II"/>
</dbReference>
<dbReference type="SUPFAM" id="SSF51569">
    <property type="entry name" value="Aldolase"/>
    <property type="match status" value="1"/>
</dbReference>
<accession>A0A8H5FS99</accession>
<evidence type="ECO:0000256" key="1">
    <source>
        <dbReference type="ARBA" id="ARBA00023002"/>
    </source>
</evidence>
<dbReference type="Pfam" id="PF14027">
    <property type="entry name" value="Questin_oxidase"/>
    <property type="match status" value="1"/>
</dbReference>
<dbReference type="Pfam" id="PF01116">
    <property type="entry name" value="F_bP_aldolase"/>
    <property type="match status" value="1"/>
</dbReference>
<comment type="caution">
    <text evidence="3">The sequence shown here is derived from an EMBL/GenBank/DDBJ whole genome shotgun (WGS) entry which is preliminary data.</text>
</comment>
<evidence type="ECO:0000313" key="3">
    <source>
        <dbReference type="EMBL" id="KAF5347785.1"/>
    </source>
</evidence>
<dbReference type="Proteomes" id="UP000559027">
    <property type="component" value="Unassembled WGS sequence"/>
</dbReference>
<evidence type="ECO:0000313" key="4">
    <source>
        <dbReference type="Proteomes" id="UP000559027"/>
    </source>
</evidence>
<dbReference type="PANTHER" id="PTHR35870">
    <property type="entry name" value="PROTEIN, PUTATIVE (AFU_ORTHOLOGUE AFUA_5G03330)-RELATED"/>
    <property type="match status" value="1"/>
</dbReference>
<dbReference type="GO" id="GO:0016832">
    <property type="term" value="F:aldehyde-lyase activity"/>
    <property type="evidence" value="ECO:0007669"/>
    <property type="project" value="InterPro"/>
</dbReference>
<dbReference type="Gene3D" id="3.40.50.720">
    <property type="entry name" value="NAD(P)-binding Rossmann-like Domain"/>
    <property type="match status" value="1"/>
</dbReference>
<dbReference type="InterPro" id="IPR036291">
    <property type="entry name" value="NAD(P)-bd_dom_sf"/>
</dbReference>
<keyword evidence="4" id="KW-1185">Reference proteome</keyword>
<evidence type="ECO:0000259" key="2">
    <source>
        <dbReference type="Pfam" id="PF01370"/>
    </source>
</evidence>
<feature type="domain" description="NAD-dependent epimerase/dehydratase" evidence="2">
    <location>
        <begin position="996"/>
        <end position="1203"/>
    </location>
</feature>
<dbReference type="GO" id="GO:0005975">
    <property type="term" value="P:carbohydrate metabolic process"/>
    <property type="evidence" value="ECO:0007669"/>
    <property type="project" value="InterPro"/>
</dbReference>